<name>A0A2T0SA67_9PSEU</name>
<dbReference type="PANTHER" id="PTHR21310">
    <property type="entry name" value="AMINOGLYCOSIDE PHOSPHOTRANSFERASE-RELATED-RELATED"/>
    <property type="match status" value="1"/>
</dbReference>
<dbReference type="Pfam" id="PF01636">
    <property type="entry name" value="APH"/>
    <property type="match status" value="1"/>
</dbReference>
<dbReference type="InterPro" id="IPR011009">
    <property type="entry name" value="Kinase-like_dom_sf"/>
</dbReference>
<proteinExistence type="predicted"/>
<evidence type="ECO:0000259" key="1">
    <source>
        <dbReference type="Pfam" id="PF01636"/>
    </source>
</evidence>
<dbReference type="GO" id="GO:0016740">
    <property type="term" value="F:transferase activity"/>
    <property type="evidence" value="ECO:0007669"/>
    <property type="project" value="UniProtKB-KW"/>
</dbReference>
<evidence type="ECO:0000313" key="2">
    <source>
        <dbReference type="EMBL" id="PRY30302.1"/>
    </source>
</evidence>
<dbReference type="AlphaFoldDB" id="A0A2T0SA67"/>
<keyword evidence="2" id="KW-0808">Transferase</keyword>
<comment type="caution">
    <text evidence="2">The sequence shown here is derived from an EMBL/GenBank/DDBJ whole genome shotgun (WGS) entry which is preliminary data.</text>
</comment>
<gene>
    <name evidence="2" type="ORF">CLV43_12434</name>
</gene>
<feature type="domain" description="Aminoglycoside phosphotransferase" evidence="1">
    <location>
        <begin position="36"/>
        <end position="275"/>
    </location>
</feature>
<dbReference type="PANTHER" id="PTHR21310:SF15">
    <property type="entry name" value="AMINOGLYCOSIDE PHOSPHOTRANSFERASE DOMAIN-CONTAINING PROTEIN"/>
    <property type="match status" value="1"/>
</dbReference>
<dbReference type="Gene3D" id="3.90.1200.10">
    <property type="match status" value="1"/>
</dbReference>
<dbReference type="Proteomes" id="UP000239494">
    <property type="component" value="Unassembled WGS sequence"/>
</dbReference>
<dbReference type="SUPFAM" id="SSF56112">
    <property type="entry name" value="Protein kinase-like (PK-like)"/>
    <property type="match status" value="1"/>
</dbReference>
<evidence type="ECO:0000313" key="3">
    <source>
        <dbReference type="Proteomes" id="UP000239494"/>
    </source>
</evidence>
<dbReference type="Gene3D" id="3.30.200.20">
    <property type="entry name" value="Phosphorylase Kinase, domain 1"/>
    <property type="match status" value="1"/>
</dbReference>
<sequence>MIRVVHSDTKRKLTGSELSSITRRATGAGLAEHVELTDGMFNAAYRLTTDDGRVVVLKVAPPPGTPLMTYERDIMRTEVMAFRLMAAHGVPVPEVLHAEDGLLVMSCLDGGSWASLDQELAPGARASLRRELGGIVARLHRIEGDSFGYPEGPGGDTWRGAFLAMVASVLADADVFGVGLPEGLSDWFQARSAVLDEVTTPVLVHFDLWPGNIFVDPAAPAVVGIIDPERAFWGDPLADFVSLALFGDIEDEPDFLLGYGAVDLTESARQRVRLYRVYLYLIMIVECAPRGFVGEDHEKAVRFYRERLAADLT</sequence>
<dbReference type="EMBL" id="PVTF01000024">
    <property type="protein sequence ID" value="PRY30302.1"/>
    <property type="molecule type" value="Genomic_DNA"/>
</dbReference>
<organism evidence="2 3">
    <name type="scientific">Umezawaea tangerina</name>
    <dbReference type="NCBI Taxonomy" id="84725"/>
    <lineage>
        <taxon>Bacteria</taxon>
        <taxon>Bacillati</taxon>
        <taxon>Actinomycetota</taxon>
        <taxon>Actinomycetes</taxon>
        <taxon>Pseudonocardiales</taxon>
        <taxon>Pseudonocardiaceae</taxon>
        <taxon>Umezawaea</taxon>
    </lineage>
</organism>
<accession>A0A2T0SA67</accession>
<protein>
    <submittedName>
        <fullName evidence="2">Phosphotransferase family enzyme</fullName>
    </submittedName>
</protein>
<keyword evidence="3" id="KW-1185">Reference proteome</keyword>
<dbReference type="InterPro" id="IPR002575">
    <property type="entry name" value="Aminoglycoside_PTrfase"/>
</dbReference>
<reference evidence="2 3" key="1">
    <citation type="submission" date="2018-03" db="EMBL/GenBank/DDBJ databases">
        <title>Genomic Encyclopedia of Archaeal and Bacterial Type Strains, Phase II (KMG-II): from individual species to whole genera.</title>
        <authorList>
            <person name="Goeker M."/>
        </authorList>
    </citation>
    <scope>NUCLEOTIDE SEQUENCE [LARGE SCALE GENOMIC DNA]</scope>
    <source>
        <strain evidence="2 3">DSM 44720</strain>
    </source>
</reference>
<dbReference type="InterPro" id="IPR051678">
    <property type="entry name" value="AGP_Transferase"/>
</dbReference>